<dbReference type="EMBL" id="LUGG01000024">
    <property type="protein sequence ID" value="OBZ67315.1"/>
    <property type="molecule type" value="Genomic_DNA"/>
</dbReference>
<evidence type="ECO:0000313" key="2">
    <source>
        <dbReference type="EMBL" id="OBZ67315.1"/>
    </source>
</evidence>
<feature type="signal peptide" evidence="1">
    <location>
        <begin position="1"/>
        <end position="19"/>
    </location>
</feature>
<name>A0A1C7LR45_GRIFR</name>
<keyword evidence="3" id="KW-1185">Reference proteome</keyword>
<dbReference type="Proteomes" id="UP000092993">
    <property type="component" value="Unassembled WGS sequence"/>
</dbReference>
<organism evidence="2 3">
    <name type="scientific">Grifola frondosa</name>
    <name type="common">Maitake</name>
    <name type="synonym">Polyporus frondosus</name>
    <dbReference type="NCBI Taxonomy" id="5627"/>
    <lineage>
        <taxon>Eukaryota</taxon>
        <taxon>Fungi</taxon>
        <taxon>Dikarya</taxon>
        <taxon>Basidiomycota</taxon>
        <taxon>Agaricomycotina</taxon>
        <taxon>Agaricomycetes</taxon>
        <taxon>Polyporales</taxon>
        <taxon>Grifolaceae</taxon>
        <taxon>Grifola</taxon>
    </lineage>
</organism>
<gene>
    <name evidence="2" type="ORF">A0H81_12612</name>
</gene>
<protein>
    <submittedName>
        <fullName evidence="2">Uncharacterized protein</fullName>
    </submittedName>
</protein>
<dbReference type="OrthoDB" id="2813636at2759"/>
<evidence type="ECO:0000313" key="3">
    <source>
        <dbReference type="Proteomes" id="UP000092993"/>
    </source>
</evidence>
<reference evidence="2 3" key="1">
    <citation type="submission" date="2016-03" db="EMBL/GenBank/DDBJ databases">
        <title>Whole genome sequencing of Grifola frondosa 9006-11.</title>
        <authorList>
            <person name="Min B."/>
            <person name="Park H."/>
            <person name="Kim J.-G."/>
            <person name="Cho H."/>
            <person name="Oh Y.-L."/>
            <person name="Kong W.-S."/>
            <person name="Choi I.-G."/>
        </authorList>
    </citation>
    <scope>NUCLEOTIDE SEQUENCE [LARGE SCALE GENOMIC DNA]</scope>
    <source>
        <strain evidence="2 3">9006-11</strain>
    </source>
</reference>
<dbReference type="AlphaFoldDB" id="A0A1C7LR45"/>
<proteinExistence type="predicted"/>
<keyword evidence="1" id="KW-0732">Signal</keyword>
<evidence type="ECO:0000256" key="1">
    <source>
        <dbReference type="SAM" id="SignalP"/>
    </source>
</evidence>
<sequence length="171" mass="17176">MQLLPFSTIIAAVALAVSAAASPAASPTVPLADCAGSAQDPLGFASPSCLPYGTSCTPAWLNPTPCCPGVKCYLIVLGLGGWCWLCTTIAAIALAASAISPAAPTATSAQGPLGFTFADCIAYGHSFQPYYGHGKHCCSGLTCIPIRSFSESGGAGEYRPRAAANDARTSG</sequence>
<feature type="chain" id="PRO_5008888730" evidence="1">
    <location>
        <begin position="20"/>
        <end position="171"/>
    </location>
</feature>
<comment type="caution">
    <text evidence="2">The sequence shown here is derived from an EMBL/GenBank/DDBJ whole genome shotgun (WGS) entry which is preliminary data.</text>
</comment>
<accession>A0A1C7LR45</accession>